<dbReference type="GO" id="GO:0000987">
    <property type="term" value="F:cis-regulatory region sequence-specific DNA binding"/>
    <property type="evidence" value="ECO:0007669"/>
    <property type="project" value="TreeGrafter"/>
</dbReference>
<keyword evidence="3 6" id="KW-0238">DNA-binding</keyword>
<dbReference type="Proteomes" id="UP000261380">
    <property type="component" value="Unplaced"/>
</dbReference>
<evidence type="ECO:0000256" key="1">
    <source>
        <dbReference type="ARBA" id="ARBA00004123"/>
    </source>
</evidence>
<sequence length="314" mass="34316">MKNGSHTLPPFSSSLAALGGSLTLTSSPPSLPLSPVSFPPSPTSLSPAAAESARSSSPVSDLAASQCLGQGDTSDQDDLTCLSWLHQRGDLLPLQPLSKVTTLPQRQPGQLPPPVAASSKPPYSFSSLIFMAIEDSPQKRLPVKDIYGWVVSNFPYYKTATGGWRNSVRHNLSLSKSFRRIQRDKSQLQSVGKGSLWCVCPEYRPALLEGLRKTHSYHGTSSCLINKPALPCPLTPDHEELVTMEPHEYQLHEVSEDTEKDPLSDSGYIELHYYESDQCQYLVLPSESELDLETVEILQLDVEAQEAAGSLLDL</sequence>
<dbReference type="InterPro" id="IPR001766">
    <property type="entry name" value="Fork_head_dom"/>
</dbReference>
<dbReference type="Ensembl" id="ENSXCOT00000021251.1">
    <property type="protein sequence ID" value="ENSXCOP00000020993.1"/>
    <property type="gene ID" value="ENSXCOG00000015706.1"/>
</dbReference>
<dbReference type="Pfam" id="PF00250">
    <property type="entry name" value="Forkhead"/>
    <property type="match status" value="1"/>
</dbReference>
<evidence type="ECO:0000259" key="8">
    <source>
        <dbReference type="PROSITE" id="PS50039"/>
    </source>
</evidence>
<dbReference type="InterPro" id="IPR030456">
    <property type="entry name" value="TF_fork_head_CS_2"/>
</dbReference>
<evidence type="ECO:0000256" key="6">
    <source>
        <dbReference type="PROSITE-ProRule" id="PRU00089"/>
    </source>
</evidence>
<dbReference type="PANTHER" id="PTHR13962">
    <property type="entry name" value="FORKHEAD BOX PROTEIN N3-LIKE PROTEIN-RELATED"/>
    <property type="match status" value="1"/>
</dbReference>
<dbReference type="PROSITE" id="PS50039">
    <property type="entry name" value="FORK_HEAD_3"/>
    <property type="match status" value="1"/>
</dbReference>
<keyword evidence="10" id="KW-1185">Reference proteome</keyword>
<keyword evidence="2" id="KW-0805">Transcription regulation</keyword>
<keyword evidence="4" id="KW-0804">Transcription</keyword>
<dbReference type="InterPro" id="IPR047119">
    <property type="entry name" value="FOXN2/3-like"/>
</dbReference>
<dbReference type="SUPFAM" id="SSF46785">
    <property type="entry name" value="Winged helix' DNA-binding domain"/>
    <property type="match status" value="1"/>
</dbReference>
<feature type="DNA-binding region" description="Fork-head" evidence="6">
    <location>
        <begin position="120"/>
        <end position="209"/>
    </location>
</feature>
<dbReference type="InterPro" id="IPR036388">
    <property type="entry name" value="WH-like_DNA-bd_sf"/>
</dbReference>
<name>A0A3B5M9Q4_9TELE</name>
<evidence type="ECO:0000256" key="5">
    <source>
        <dbReference type="ARBA" id="ARBA00023242"/>
    </source>
</evidence>
<feature type="domain" description="Fork-head" evidence="8">
    <location>
        <begin position="120"/>
        <end position="209"/>
    </location>
</feature>
<dbReference type="GO" id="GO:0005634">
    <property type="term" value="C:nucleus"/>
    <property type="evidence" value="ECO:0007669"/>
    <property type="project" value="UniProtKB-SubCell"/>
</dbReference>
<dbReference type="InterPro" id="IPR036390">
    <property type="entry name" value="WH_DNA-bd_sf"/>
</dbReference>
<dbReference type="PROSITE" id="PS00657">
    <property type="entry name" value="FORK_HEAD_1"/>
    <property type="match status" value="1"/>
</dbReference>
<dbReference type="PROSITE" id="PS00658">
    <property type="entry name" value="FORK_HEAD_2"/>
    <property type="match status" value="1"/>
</dbReference>
<organism evidence="9 10">
    <name type="scientific">Xiphophorus couchianus</name>
    <name type="common">Monterrey platyfish</name>
    <dbReference type="NCBI Taxonomy" id="32473"/>
    <lineage>
        <taxon>Eukaryota</taxon>
        <taxon>Metazoa</taxon>
        <taxon>Chordata</taxon>
        <taxon>Craniata</taxon>
        <taxon>Vertebrata</taxon>
        <taxon>Euteleostomi</taxon>
        <taxon>Actinopterygii</taxon>
        <taxon>Neopterygii</taxon>
        <taxon>Teleostei</taxon>
        <taxon>Neoteleostei</taxon>
        <taxon>Acanthomorphata</taxon>
        <taxon>Ovalentaria</taxon>
        <taxon>Atherinomorphae</taxon>
        <taxon>Cyprinodontiformes</taxon>
        <taxon>Poeciliidae</taxon>
        <taxon>Poeciliinae</taxon>
        <taxon>Xiphophorus</taxon>
    </lineage>
</organism>
<evidence type="ECO:0000256" key="2">
    <source>
        <dbReference type="ARBA" id="ARBA00023015"/>
    </source>
</evidence>
<feature type="compositionally biased region" description="Low complexity" evidence="7">
    <location>
        <begin position="43"/>
        <end position="56"/>
    </location>
</feature>
<dbReference type="InterPro" id="IPR018122">
    <property type="entry name" value="TF_fork_head_CS_1"/>
</dbReference>
<comment type="subcellular location">
    <subcellularLocation>
        <location evidence="1 6">Nucleus</location>
    </subcellularLocation>
</comment>
<dbReference type="SMART" id="SM00339">
    <property type="entry name" value="FH"/>
    <property type="match status" value="1"/>
</dbReference>
<accession>A0A3B5M9Q4</accession>
<reference evidence="9" key="2">
    <citation type="submission" date="2025-09" db="UniProtKB">
        <authorList>
            <consortium name="Ensembl"/>
        </authorList>
    </citation>
    <scope>IDENTIFICATION</scope>
</reference>
<proteinExistence type="predicted"/>
<evidence type="ECO:0000256" key="7">
    <source>
        <dbReference type="SAM" id="MobiDB-lite"/>
    </source>
</evidence>
<dbReference type="STRING" id="32473.ENSXCOP00000020993"/>
<reference evidence="9" key="1">
    <citation type="submission" date="2025-08" db="UniProtKB">
        <authorList>
            <consortium name="Ensembl"/>
        </authorList>
    </citation>
    <scope>IDENTIFICATION</scope>
</reference>
<dbReference type="PRINTS" id="PR00053">
    <property type="entry name" value="FORKHEAD"/>
</dbReference>
<dbReference type="GeneTree" id="ENSGT00940000166209"/>
<dbReference type="Gene3D" id="1.10.10.10">
    <property type="entry name" value="Winged helix-like DNA-binding domain superfamily/Winged helix DNA-binding domain"/>
    <property type="match status" value="1"/>
</dbReference>
<evidence type="ECO:0000313" key="10">
    <source>
        <dbReference type="Proteomes" id="UP000261380"/>
    </source>
</evidence>
<feature type="region of interest" description="Disordered" evidence="7">
    <location>
        <begin position="18"/>
        <end position="56"/>
    </location>
</feature>
<dbReference type="PANTHER" id="PTHR13962:SF26">
    <property type="entry name" value="FORKHEAD BOX PROTEIN N2"/>
    <property type="match status" value="1"/>
</dbReference>
<dbReference type="AlphaFoldDB" id="A0A3B5M9Q4"/>
<keyword evidence="5 6" id="KW-0539">Nucleus</keyword>
<dbReference type="GO" id="GO:0003700">
    <property type="term" value="F:DNA-binding transcription factor activity"/>
    <property type="evidence" value="ECO:0007669"/>
    <property type="project" value="InterPro"/>
</dbReference>
<feature type="compositionally biased region" description="Low complexity" evidence="7">
    <location>
        <begin position="18"/>
        <end position="28"/>
    </location>
</feature>
<evidence type="ECO:0000256" key="3">
    <source>
        <dbReference type="ARBA" id="ARBA00023125"/>
    </source>
</evidence>
<feature type="compositionally biased region" description="Pro residues" evidence="7">
    <location>
        <begin position="29"/>
        <end position="42"/>
    </location>
</feature>
<evidence type="ECO:0000256" key="4">
    <source>
        <dbReference type="ARBA" id="ARBA00023163"/>
    </source>
</evidence>
<protein>
    <submittedName>
        <fullName evidence="9">Si:ch211-145o7.3</fullName>
    </submittedName>
</protein>
<evidence type="ECO:0000313" key="9">
    <source>
        <dbReference type="Ensembl" id="ENSXCOP00000020993.1"/>
    </source>
</evidence>